<dbReference type="AlphaFoldDB" id="J8Q448"/>
<dbReference type="Proteomes" id="UP000006968">
    <property type="component" value="Chromosome XIII"/>
</dbReference>
<feature type="compositionally biased region" description="Polar residues" evidence="1">
    <location>
        <begin position="204"/>
        <end position="221"/>
    </location>
</feature>
<feature type="region of interest" description="Disordered" evidence="1">
    <location>
        <begin position="467"/>
        <end position="507"/>
    </location>
</feature>
<protein>
    <submittedName>
        <fullName evidence="2">YMR086W</fullName>
    </submittedName>
</protein>
<feature type="region of interest" description="Disordered" evidence="1">
    <location>
        <begin position="793"/>
        <end position="970"/>
    </location>
</feature>
<organism evidence="2 3">
    <name type="scientific">Saccharomyces arboricola (strain H-6 / AS 2.3317 / CBS 10644)</name>
    <name type="common">Yeast</name>
    <dbReference type="NCBI Taxonomy" id="1160507"/>
    <lineage>
        <taxon>Eukaryota</taxon>
        <taxon>Fungi</taxon>
        <taxon>Dikarya</taxon>
        <taxon>Ascomycota</taxon>
        <taxon>Saccharomycotina</taxon>
        <taxon>Saccharomycetes</taxon>
        <taxon>Saccharomycetales</taxon>
        <taxon>Saccharomycetaceae</taxon>
        <taxon>Saccharomyces</taxon>
    </lineage>
</organism>
<feature type="compositionally biased region" description="Low complexity" evidence="1">
    <location>
        <begin position="722"/>
        <end position="738"/>
    </location>
</feature>
<evidence type="ECO:0000256" key="1">
    <source>
        <dbReference type="SAM" id="MobiDB-lite"/>
    </source>
</evidence>
<feature type="compositionally biased region" description="Basic and acidic residues" evidence="1">
    <location>
        <begin position="395"/>
        <end position="411"/>
    </location>
</feature>
<feature type="compositionally biased region" description="Low complexity" evidence="1">
    <location>
        <begin position="293"/>
        <end position="308"/>
    </location>
</feature>
<feature type="region of interest" description="Disordered" evidence="1">
    <location>
        <begin position="633"/>
        <end position="754"/>
    </location>
</feature>
<feature type="compositionally biased region" description="Polar residues" evidence="1">
    <location>
        <begin position="596"/>
        <end position="612"/>
    </location>
</feature>
<feature type="compositionally biased region" description="Polar residues" evidence="1">
    <location>
        <begin position="479"/>
        <end position="504"/>
    </location>
</feature>
<evidence type="ECO:0000313" key="3">
    <source>
        <dbReference type="Proteomes" id="UP000006968"/>
    </source>
</evidence>
<feature type="compositionally biased region" description="Polar residues" evidence="1">
    <location>
        <begin position="886"/>
        <end position="897"/>
    </location>
</feature>
<feature type="compositionally biased region" description="Polar residues" evidence="1">
    <location>
        <begin position="693"/>
        <end position="705"/>
    </location>
</feature>
<feature type="region of interest" description="Disordered" evidence="1">
    <location>
        <begin position="524"/>
        <end position="578"/>
    </location>
</feature>
<feature type="compositionally biased region" description="Polar residues" evidence="1">
    <location>
        <begin position="797"/>
        <end position="814"/>
    </location>
</feature>
<feature type="compositionally biased region" description="Polar residues" evidence="1">
    <location>
        <begin position="232"/>
        <end position="253"/>
    </location>
</feature>
<evidence type="ECO:0000313" key="2">
    <source>
        <dbReference type="EMBL" id="EJS42379.1"/>
    </source>
</evidence>
<feature type="compositionally biased region" description="Polar residues" evidence="1">
    <location>
        <begin position="43"/>
        <end position="54"/>
    </location>
</feature>
<feature type="compositionally biased region" description="Low complexity" evidence="1">
    <location>
        <begin position="58"/>
        <end position="70"/>
    </location>
</feature>
<dbReference type="EMBL" id="ALIE01000151">
    <property type="protein sequence ID" value="EJS42379.1"/>
    <property type="molecule type" value="Genomic_DNA"/>
</dbReference>
<feature type="region of interest" description="Disordered" evidence="1">
    <location>
        <begin position="360"/>
        <end position="416"/>
    </location>
</feature>
<feature type="compositionally biased region" description="Basic and acidic residues" evidence="1">
    <location>
        <begin position="281"/>
        <end position="292"/>
    </location>
</feature>
<feature type="compositionally biased region" description="Polar residues" evidence="1">
    <location>
        <begin position="104"/>
        <end position="131"/>
    </location>
</feature>
<feature type="compositionally biased region" description="Basic residues" evidence="1">
    <location>
        <begin position="957"/>
        <end position="970"/>
    </location>
</feature>
<gene>
    <name evidence="2" type="ORF">SU7_2547</name>
</gene>
<feature type="compositionally biased region" description="Polar residues" evidence="1">
    <location>
        <begin position="854"/>
        <end position="870"/>
    </location>
</feature>
<name>J8Q448_SACAR</name>
<dbReference type="OrthoDB" id="4085524at2759"/>
<feature type="compositionally biased region" description="Basic and acidic residues" evidence="1">
    <location>
        <begin position="30"/>
        <end position="41"/>
    </location>
</feature>
<feature type="compositionally biased region" description="Polar residues" evidence="1">
    <location>
        <begin position="161"/>
        <end position="177"/>
    </location>
</feature>
<feature type="compositionally biased region" description="Basic and acidic residues" evidence="1">
    <location>
        <begin position="254"/>
        <end position="265"/>
    </location>
</feature>
<dbReference type="HOGENOM" id="CLU_018639_0_0_1"/>
<feature type="region of interest" description="Disordered" evidence="1">
    <location>
        <begin position="592"/>
        <end position="612"/>
    </location>
</feature>
<reference evidence="2 3" key="1">
    <citation type="journal article" date="2013" name="BMC Genomics">
        <title>High quality de novo sequencing and assembly of the Saccharomyces arboricolus genome.</title>
        <authorList>
            <person name="Liti G."/>
            <person name="Nguyen Ba A.N."/>
            <person name="Blythe M."/>
            <person name="Mueller C.A."/>
            <person name="Bergstroem A."/>
            <person name="Cubillos F.A."/>
            <person name="Dafhnis-Calas F."/>
            <person name="Khoshraftar S."/>
            <person name="Malla S."/>
            <person name="Mehta N."/>
            <person name="Siow C.C."/>
            <person name="Warringer J."/>
            <person name="Moses A.M."/>
            <person name="Louis E.J."/>
            <person name="Nieduszynski C.A."/>
        </authorList>
    </citation>
    <scope>NUCLEOTIDE SEQUENCE [LARGE SCALE GENOMIC DNA]</scope>
    <source>
        <strain evidence="3">H-6 / AS 2.3317 / CBS 10644</strain>
    </source>
</reference>
<feature type="compositionally biased region" description="Basic and acidic residues" evidence="1">
    <location>
        <begin position="938"/>
        <end position="956"/>
    </location>
</feature>
<proteinExistence type="predicted"/>
<feature type="region of interest" description="Disordered" evidence="1">
    <location>
        <begin position="204"/>
        <end position="319"/>
    </location>
</feature>
<feature type="region of interest" description="Disordered" evidence="1">
    <location>
        <begin position="29"/>
        <end position="144"/>
    </location>
</feature>
<sequence>MFRRRTTATEMEQANPTAVAAAASIGKLFMKKDNQPDDKQKSTYRSASMTNLRKTSASKRVSSISSTSSETLRRNGNGPSRKLSCLSQRSSMAGESPSKRRPQNKTGSHQRTSSLPNQRGQSSRNNSGLQRQKSKTHKSISYDEAQRTFKDFGGTQARGVLTNQQLSGNNSGSTPLKTTRKYIPGPNGLIAVDVPIENSVNTNNYKSLRRSNSAQNTSKLRNGSLLRRKVSQDSLHSQPKRTSSLRNSSNSQTNRDEEPVREEKPSKKRPTNVNVPLIETQVREETDQELRQENSNSSESETVVNSENNLEKPFTLNSKKDDLSELINENFELEGFIEKEEKNESMKSGQDDVVAGKVMADVSLEKANDECEPATIGSKESSNSEEAGEPVAKVQSREEKNIDLTDEHPGSETENVDTQVEQLYHTLSNDNSTVQRLAENHSVENGDITQSSNANPPHLAQDLNKKSNSLQEDDLSGGAKTTQQTERQDISSGELSPSSTYSKQESIDDTKDKYFDVVEKTTEKVTKSDLSQKMRDHGKTEPTPSLAQYLRTSNTYLSPKNPPKQAEQVKLPKPESHMETVTKVVTPIKSALKKSSGLSNPKSSIYSDSSPANGAYLSLTTAENTRLNAQLTISDSVSRRSSVKRSSMKRPQSVGQFRNNRSSSPSPPEKINSKRHSAMPLGTPEKVKPKRNSVITSLPKTTQPIQELANISEPNSQKTKSRNQNNTKTTNTGTKRTSQIAQNNKQPAKDMPNILYPKELPPRKSSFEKIRINDSHLGFKKLSLRDSGLEEGLNEGYSGQANQNSASMSRNETAQEFFKNLGHSSRFADSDSDDDSQFFSKSPSKHNTEIEGNKSGNNKAINSNNGTFSLFKSKKKEHDVADPGTSRHNTTSPTTPNKKVGRKFNGVSLRAASNAEPAKISSPSMTNRLRFSSNPESSEGRHLEPQEINDTREKKGGFGKKLKKIFGRKK</sequence>
<feature type="region of interest" description="Disordered" evidence="1">
    <location>
        <begin position="159"/>
        <end position="183"/>
    </location>
</feature>
<comment type="caution">
    <text evidence="2">The sequence shown here is derived from an EMBL/GenBank/DDBJ whole genome shotgun (WGS) entry which is preliminary data.</text>
</comment>
<feature type="compositionally biased region" description="Polar residues" evidence="1">
    <location>
        <begin position="921"/>
        <end position="937"/>
    </location>
</feature>
<feature type="compositionally biased region" description="Basic and acidic residues" evidence="1">
    <location>
        <begin position="524"/>
        <end position="540"/>
    </location>
</feature>
<accession>J8Q448</accession>
<feature type="compositionally biased region" description="Polar residues" evidence="1">
    <location>
        <begin position="542"/>
        <end position="558"/>
    </location>
</feature>
<keyword evidence="3" id="KW-1185">Reference proteome</keyword>